<comment type="caution">
    <text evidence="1">The sequence shown here is derived from an EMBL/GenBank/DDBJ whole genome shotgun (WGS) entry which is preliminary data.</text>
</comment>
<protein>
    <submittedName>
        <fullName evidence="1">Uncharacterized protein</fullName>
    </submittedName>
</protein>
<accession>A0A645H2D7</accession>
<proteinExistence type="predicted"/>
<name>A0A645H2D7_9ZZZZ</name>
<dbReference type="AlphaFoldDB" id="A0A645H2D7"/>
<dbReference type="EMBL" id="VSSQ01085568">
    <property type="protein sequence ID" value="MPN33178.1"/>
    <property type="molecule type" value="Genomic_DNA"/>
</dbReference>
<organism evidence="1">
    <name type="scientific">bioreactor metagenome</name>
    <dbReference type="NCBI Taxonomy" id="1076179"/>
    <lineage>
        <taxon>unclassified sequences</taxon>
        <taxon>metagenomes</taxon>
        <taxon>ecological metagenomes</taxon>
    </lineage>
</organism>
<sequence>MKYAPDPGGDRASAELGRQAAAEVGFSRGEFARKRPALFELLAVYTGKLDFNVAGGGLRIGDALAEAGHAANHLLFSGVYLPITWELSSSVW</sequence>
<gene>
    <name evidence="1" type="ORF">SDC9_180662</name>
</gene>
<evidence type="ECO:0000313" key="1">
    <source>
        <dbReference type="EMBL" id="MPN33178.1"/>
    </source>
</evidence>
<reference evidence="1" key="1">
    <citation type="submission" date="2019-08" db="EMBL/GenBank/DDBJ databases">
        <authorList>
            <person name="Kucharzyk K."/>
            <person name="Murdoch R.W."/>
            <person name="Higgins S."/>
            <person name="Loffler F."/>
        </authorList>
    </citation>
    <scope>NUCLEOTIDE SEQUENCE</scope>
</reference>